<dbReference type="EMBL" id="PISP01000002">
    <property type="protein sequence ID" value="PKD43818.1"/>
    <property type="molecule type" value="Genomic_DNA"/>
</dbReference>
<accession>A0A2N0VI53</accession>
<dbReference type="OrthoDB" id="1524923at2"/>
<dbReference type="AlphaFoldDB" id="A0A2N0VI53"/>
<keyword evidence="3" id="KW-1185">Reference proteome</keyword>
<dbReference type="Proteomes" id="UP000233398">
    <property type="component" value="Unassembled WGS sequence"/>
</dbReference>
<reference evidence="2 3" key="1">
    <citation type="submission" date="2017-11" db="EMBL/GenBank/DDBJ databases">
        <title>Rhodohalobacter 15182 sp. nov., isolated from a salt lake.</title>
        <authorList>
            <person name="Han S."/>
        </authorList>
    </citation>
    <scope>NUCLEOTIDE SEQUENCE [LARGE SCALE GENOMIC DNA]</scope>
    <source>
        <strain evidence="2 3">15182</strain>
    </source>
</reference>
<feature type="transmembrane region" description="Helical" evidence="1">
    <location>
        <begin position="52"/>
        <end position="79"/>
    </location>
</feature>
<protein>
    <recommendedName>
        <fullName evidence="4">DUF4199 domain-containing protein</fullName>
    </recommendedName>
</protein>
<comment type="caution">
    <text evidence="2">The sequence shown here is derived from an EMBL/GenBank/DDBJ whole genome shotgun (WGS) entry which is preliminary data.</text>
</comment>
<proteinExistence type="predicted"/>
<dbReference type="RefSeq" id="WP_101073357.1">
    <property type="nucleotide sequence ID" value="NZ_PISP01000002.1"/>
</dbReference>
<name>A0A2N0VI53_9BACT</name>
<organism evidence="2 3">
    <name type="scientific">Rhodohalobacter barkolensis</name>
    <dbReference type="NCBI Taxonomy" id="2053187"/>
    <lineage>
        <taxon>Bacteria</taxon>
        <taxon>Pseudomonadati</taxon>
        <taxon>Balneolota</taxon>
        <taxon>Balneolia</taxon>
        <taxon>Balneolales</taxon>
        <taxon>Balneolaceae</taxon>
        <taxon>Rhodohalobacter</taxon>
    </lineage>
</organism>
<evidence type="ECO:0000313" key="2">
    <source>
        <dbReference type="EMBL" id="PKD43818.1"/>
    </source>
</evidence>
<feature type="transmembrane region" description="Helical" evidence="1">
    <location>
        <begin position="91"/>
        <end position="116"/>
    </location>
</feature>
<evidence type="ECO:0000313" key="3">
    <source>
        <dbReference type="Proteomes" id="UP000233398"/>
    </source>
</evidence>
<evidence type="ECO:0008006" key="4">
    <source>
        <dbReference type="Google" id="ProtNLM"/>
    </source>
</evidence>
<dbReference type="Pfam" id="PF13858">
    <property type="entry name" value="DUF4199"/>
    <property type="match status" value="1"/>
</dbReference>
<keyword evidence="1" id="KW-0472">Membrane</keyword>
<evidence type="ECO:0000256" key="1">
    <source>
        <dbReference type="SAM" id="Phobius"/>
    </source>
</evidence>
<sequence>MDMEEVNENKTFSFNNYWPSVAIVGAIFSLVSFVIGLYFGYQQINSEPSGSFISPVMISSGVICLATAFAGLLAVWHYTKEVSPVMKLGQGALVGFLTGAAIVLFSTILNELWLLIDPEYTEKLIEATIANVEAMDLPSDARNDMVDAMAESMQGQSFFKQLFVGIPVPGLLNMGTAMIGVKLFAQKEDDISF</sequence>
<keyword evidence="1" id="KW-0812">Transmembrane</keyword>
<dbReference type="InterPro" id="IPR025250">
    <property type="entry name" value="DUF4199"/>
</dbReference>
<keyword evidence="1" id="KW-1133">Transmembrane helix</keyword>
<feature type="transmembrane region" description="Helical" evidence="1">
    <location>
        <begin position="20"/>
        <end position="40"/>
    </location>
</feature>
<gene>
    <name evidence="2" type="ORF">CWD77_09685</name>
</gene>